<dbReference type="EMBL" id="CP036268">
    <property type="protein sequence ID" value="QDT36975.1"/>
    <property type="molecule type" value="Genomic_DNA"/>
</dbReference>
<accession>A0A517QZA3</accession>
<evidence type="ECO:0000313" key="1">
    <source>
        <dbReference type="EMBL" id="QDT36975.1"/>
    </source>
</evidence>
<reference evidence="1 2" key="1">
    <citation type="submission" date="2019-02" db="EMBL/GenBank/DDBJ databases">
        <title>Deep-cultivation of Planctomycetes and their phenomic and genomic characterization uncovers novel biology.</title>
        <authorList>
            <person name="Wiegand S."/>
            <person name="Jogler M."/>
            <person name="Boedeker C."/>
            <person name="Pinto D."/>
            <person name="Vollmers J."/>
            <person name="Rivas-Marin E."/>
            <person name="Kohn T."/>
            <person name="Peeters S.H."/>
            <person name="Heuer A."/>
            <person name="Rast P."/>
            <person name="Oberbeckmann S."/>
            <person name="Bunk B."/>
            <person name="Jeske O."/>
            <person name="Meyerdierks A."/>
            <person name="Storesund J.E."/>
            <person name="Kallscheuer N."/>
            <person name="Luecker S."/>
            <person name="Lage O.M."/>
            <person name="Pohl T."/>
            <person name="Merkel B.J."/>
            <person name="Hornburger P."/>
            <person name="Mueller R.-W."/>
            <person name="Bruemmer F."/>
            <person name="Labrenz M."/>
            <person name="Spormann A.M."/>
            <person name="Op den Camp H."/>
            <person name="Overmann J."/>
            <person name="Amann R."/>
            <person name="Jetten M.S.M."/>
            <person name="Mascher T."/>
            <person name="Medema M.H."/>
            <person name="Devos D.P."/>
            <person name="Kaster A.-K."/>
            <person name="Ovreas L."/>
            <person name="Rohde M."/>
            <person name="Galperin M.Y."/>
            <person name="Jogler C."/>
        </authorList>
    </citation>
    <scope>NUCLEOTIDE SEQUENCE [LARGE SCALE GENOMIC DNA]</scope>
    <source>
        <strain evidence="1 2">Pan189</strain>
    </source>
</reference>
<dbReference type="RefSeq" id="WP_145363131.1">
    <property type="nucleotide sequence ID" value="NZ_CP036268.1"/>
</dbReference>
<name>A0A517QZA3_9PLAN</name>
<dbReference type="KEGG" id="svp:Pan189_13390"/>
<proteinExistence type="predicted"/>
<dbReference type="AlphaFoldDB" id="A0A517QZA3"/>
<gene>
    <name evidence="1" type="ORF">Pan189_13390</name>
</gene>
<organism evidence="1 2">
    <name type="scientific">Stratiformator vulcanicus</name>
    <dbReference type="NCBI Taxonomy" id="2527980"/>
    <lineage>
        <taxon>Bacteria</taxon>
        <taxon>Pseudomonadati</taxon>
        <taxon>Planctomycetota</taxon>
        <taxon>Planctomycetia</taxon>
        <taxon>Planctomycetales</taxon>
        <taxon>Planctomycetaceae</taxon>
        <taxon>Stratiformator</taxon>
    </lineage>
</organism>
<keyword evidence="2" id="KW-1185">Reference proteome</keyword>
<sequence>MRSQIFPDDASAAELADAMEPIEFVDAEGNVLGLFRSEKLLKALEYAEERHRTRPLATGDYDGRGKTTAEVLDDLRKKFP</sequence>
<protein>
    <submittedName>
        <fullName evidence="1">Uncharacterized protein</fullName>
    </submittedName>
</protein>
<evidence type="ECO:0000313" key="2">
    <source>
        <dbReference type="Proteomes" id="UP000317318"/>
    </source>
</evidence>
<dbReference type="Proteomes" id="UP000317318">
    <property type="component" value="Chromosome"/>
</dbReference>